<organism evidence="1 2">
    <name type="scientific">Lachnoclostridium phytofermentans</name>
    <dbReference type="NCBI Taxonomy" id="66219"/>
    <lineage>
        <taxon>Bacteria</taxon>
        <taxon>Bacillati</taxon>
        <taxon>Bacillota</taxon>
        <taxon>Clostridia</taxon>
        <taxon>Lachnospirales</taxon>
        <taxon>Lachnospiraceae</taxon>
    </lineage>
</organism>
<sequence>MSYYPIELDKTRNLKYGMRAIDRVEKKLKIKISQMDFNNLSMEETAVVIWAGLVHEDKNLTPERIMDLVDEYSNITKIGDDITNAINEAFGINESVVVEEKNE</sequence>
<evidence type="ECO:0000313" key="2">
    <source>
        <dbReference type="Proteomes" id="UP000262969"/>
    </source>
</evidence>
<dbReference type="EMBL" id="DPVV01000078">
    <property type="protein sequence ID" value="HCL01206.1"/>
    <property type="molecule type" value="Genomic_DNA"/>
</dbReference>
<protein>
    <submittedName>
        <fullName evidence="1">Uncharacterized protein</fullName>
    </submittedName>
</protein>
<name>A0A3D2X2K6_9FIRM</name>
<dbReference type="Proteomes" id="UP000262969">
    <property type="component" value="Unassembled WGS sequence"/>
</dbReference>
<reference evidence="1 2" key="1">
    <citation type="journal article" date="2018" name="Nat. Biotechnol.">
        <title>A standardized bacterial taxonomy based on genome phylogeny substantially revises the tree of life.</title>
        <authorList>
            <person name="Parks D.H."/>
            <person name="Chuvochina M."/>
            <person name="Waite D.W."/>
            <person name="Rinke C."/>
            <person name="Skarshewski A."/>
            <person name="Chaumeil P.A."/>
            <person name="Hugenholtz P."/>
        </authorList>
    </citation>
    <scope>NUCLEOTIDE SEQUENCE [LARGE SCALE GENOMIC DNA]</scope>
    <source>
        <strain evidence="1">UBA11728</strain>
    </source>
</reference>
<accession>A0A3D2X2K6</accession>
<proteinExistence type="predicted"/>
<dbReference type="AlphaFoldDB" id="A0A3D2X2K6"/>
<gene>
    <name evidence="1" type="ORF">DHW61_02135</name>
</gene>
<comment type="caution">
    <text evidence="1">The sequence shown here is derived from an EMBL/GenBank/DDBJ whole genome shotgun (WGS) entry which is preliminary data.</text>
</comment>
<evidence type="ECO:0000313" key="1">
    <source>
        <dbReference type="EMBL" id="HCL01206.1"/>
    </source>
</evidence>